<dbReference type="InterPro" id="IPR036280">
    <property type="entry name" value="Multihaem_cyt_sf"/>
</dbReference>
<keyword evidence="9" id="KW-1133">Transmembrane helix</keyword>
<keyword evidence="7 12" id="KW-0479">Metal-binding</keyword>
<dbReference type="InterPro" id="IPR038266">
    <property type="entry name" value="NapC/NirT_cytc_sf"/>
</dbReference>
<dbReference type="GO" id="GO:0046872">
    <property type="term" value="F:metal ion binding"/>
    <property type="evidence" value="ECO:0007669"/>
    <property type="project" value="UniProtKB-KW"/>
</dbReference>
<dbReference type="PANTHER" id="PTHR30333:SF1">
    <property type="entry name" value="CYTOCHROME C-TYPE PROTEIN NAPC"/>
    <property type="match status" value="1"/>
</dbReference>
<keyword evidence="18" id="KW-1185">Reference proteome</keyword>
<evidence type="ECO:0000259" key="16">
    <source>
        <dbReference type="Pfam" id="PF03264"/>
    </source>
</evidence>
<name>A0A2P8QZW2_9BACT</name>
<feature type="binding site" description="axial binding residue" evidence="14">
    <location>
        <position position="161"/>
    </location>
    <ligand>
        <name>heme</name>
        <dbReference type="ChEBI" id="CHEBI:30413"/>
        <label>4</label>
    </ligand>
    <ligandPart>
        <name>Fe</name>
        <dbReference type="ChEBI" id="CHEBI:18248"/>
    </ligandPart>
</feature>
<feature type="binding site" description="covalent" evidence="13">
    <location>
        <position position="35"/>
    </location>
    <ligand>
        <name>heme</name>
        <dbReference type="ChEBI" id="CHEBI:30413"/>
        <label>1</label>
    </ligand>
</feature>
<feature type="binding site" description="covalent" evidence="13">
    <location>
        <position position="120"/>
    </location>
    <ligand>
        <name>heme</name>
        <dbReference type="ChEBI" id="CHEBI:30413"/>
        <label>3</label>
    </ligand>
</feature>
<dbReference type="PANTHER" id="PTHR30333">
    <property type="entry name" value="CYTOCHROME C-TYPE PROTEIN"/>
    <property type="match status" value="1"/>
</dbReference>
<evidence type="ECO:0000256" key="13">
    <source>
        <dbReference type="PIRSR" id="PIRSR000013-1"/>
    </source>
</evidence>
<dbReference type="Gene3D" id="1.10.3820.10">
    <property type="entry name" value="Di-heme elbow motif domain"/>
    <property type="match status" value="1"/>
</dbReference>
<evidence type="ECO:0000256" key="5">
    <source>
        <dbReference type="ARBA" id="ARBA00022617"/>
    </source>
</evidence>
<accession>A0A2P8QZW2</accession>
<evidence type="ECO:0000256" key="11">
    <source>
        <dbReference type="ARBA" id="ARBA00023136"/>
    </source>
</evidence>
<dbReference type="InterPro" id="IPR024717">
    <property type="entry name" value="NapC/NirT/NrfH"/>
</dbReference>
<comment type="cofactor">
    <cofactor evidence="13">
        <name>heme</name>
        <dbReference type="ChEBI" id="CHEBI:30413"/>
    </cofactor>
    <text evidence="13">Binds 4 heme groups per subunit.</text>
</comment>
<comment type="caution">
    <text evidence="17">The sequence shown here is derived from an EMBL/GenBank/DDBJ whole genome shotgun (WGS) entry which is preliminary data.</text>
</comment>
<evidence type="ECO:0000256" key="1">
    <source>
        <dbReference type="ARBA" id="ARBA00004162"/>
    </source>
</evidence>
<evidence type="ECO:0000256" key="14">
    <source>
        <dbReference type="PIRSR" id="PIRSR000013-2"/>
    </source>
</evidence>
<feature type="binding site" description="covalent" evidence="13">
    <location>
        <position position="157"/>
    </location>
    <ligand>
        <name>heme</name>
        <dbReference type="ChEBI" id="CHEBI:30413"/>
        <label>4</label>
    </ligand>
</feature>
<dbReference type="GO" id="GO:0005886">
    <property type="term" value="C:plasma membrane"/>
    <property type="evidence" value="ECO:0007669"/>
    <property type="project" value="UniProtKB-SubCell"/>
</dbReference>
<feature type="binding site" description="axial binding residue" evidence="14">
    <location>
        <position position="124"/>
    </location>
    <ligand>
        <name>heme</name>
        <dbReference type="ChEBI" id="CHEBI:30413"/>
        <label>3</label>
    </ligand>
    <ligandPart>
        <name>Fe</name>
        <dbReference type="ChEBI" id="CHEBI:18248"/>
    </ligandPart>
</feature>
<feature type="binding site" description="covalent" evidence="13">
    <location>
        <position position="38"/>
    </location>
    <ligand>
        <name>heme</name>
        <dbReference type="ChEBI" id="CHEBI:30413"/>
        <label>1</label>
    </ligand>
</feature>
<feature type="signal peptide" evidence="15">
    <location>
        <begin position="1"/>
        <end position="24"/>
    </location>
</feature>
<dbReference type="GO" id="GO:0009061">
    <property type="term" value="P:anaerobic respiration"/>
    <property type="evidence" value="ECO:0007669"/>
    <property type="project" value="TreeGrafter"/>
</dbReference>
<comment type="subcellular location">
    <subcellularLocation>
        <location evidence="1">Cell membrane</location>
        <topology evidence="1">Single-pass membrane protein</topology>
    </subcellularLocation>
</comment>
<dbReference type="GO" id="GO:0009055">
    <property type="term" value="F:electron transfer activity"/>
    <property type="evidence" value="ECO:0007669"/>
    <property type="project" value="TreeGrafter"/>
</dbReference>
<sequence length="185" mass="21011">MKKTLLKIFCVLVIAFVFFFGTNAVVHTTSKNEFCSVCHEWMKPMVQAYAKDVHGGANKFGVSAQCVDCHLPQDSYVKYVFQKAINGASEISHMVFNDAKDAKWQENRANREKFVYNSGCVKCHTNILELNSTNQNMLDMHKIYIEKNNLKKDSVSCVSCHKTVGHKNLGKVLFEIKNPPVGDWE</sequence>
<feature type="binding site" description="axial binding residue" evidence="14">
    <location>
        <position position="70"/>
    </location>
    <ligand>
        <name>heme</name>
        <dbReference type="ChEBI" id="CHEBI:30413"/>
        <label>2</label>
    </ligand>
    <ligandPart>
        <name>Fe</name>
        <dbReference type="ChEBI" id="CHEBI:18248"/>
    </ligandPart>
</feature>
<evidence type="ECO:0000256" key="6">
    <source>
        <dbReference type="ARBA" id="ARBA00022692"/>
    </source>
</evidence>
<evidence type="ECO:0000256" key="10">
    <source>
        <dbReference type="ARBA" id="ARBA00023004"/>
    </source>
</evidence>
<evidence type="ECO:0000256" key="7">
    <source>
        <dbReference type="ARBA" id="ARBA00022723"/>
    </source>
</evidence>
<evidence type="ECO:0000256" key="2">
    <source>
        <dbReference type="ARBA" id="ARBA00007395"/>
    </source>
</evidence>
<comment type="similarity">
    <text evidence="2">Belongs to the NapC/NirT/NrfH family.</text>
</comment>
<dbReference type="Pfam" id="PF03264">
    <property type="entry name" value="Cytochrom_NNT"/>
    <property type="match status" value="1"/>
</dbReference>
<evidence type="ECO:0000313" key="18">
    <source>
        <dbReference type="Proteomes" id="UP000240535"/>
    </source>
</evidence>
<evidence type="ECO:0000256" key="9">
    <source>
        <dbReference type="ARBA" id="ARBA00022989"/>
    </source>
</evidence>
<dbReference type="RefSeq" id="WP_106871918.1">
    <property type="nucleotide sequence ID" value="NZ_CP053841.1"/>
</dbReference>
<keyword evidence="10 12" id="KW-0408">Iron</keyword>
<dbReference type="GO" id="GO:0020037">
    <property type="term" value="F:heme binding"/>
    <property type="evidence" value="ECO:0007669"/>
    <property type="project" value="InterPro"/>
</dbReference>
<comment type="PTM">
    <text evidence="12">Binds 4 heme groups per subunit.</text>
</comment>
<feature type="binding site" description="axial binding residue" evidence="14">
    <location>
        <position position="166"/>
    </location>
    <ligand>
        <name>heme</name>
        <dbReference type="ChEBI" id="CHEBI:30413"/>
        <label>2</label>
    </ligand>
    <ligandPart>
        <name>Fe</name>
        <dbReference type="ChEBI" id="CHEBI:18248"/>
    </ligandPart>
</feature>
<keyword evidence="4" id="KW-1003">Cell membrane</keyword>
<feature type="binding site" description="covalent" evidence="13">
    <location>
        <position position="123"/>
    </location>
    <ligand>
        <name>heme</name>
        <dbReference type="ChEBI" id="CHEBI:30413"/>
        <label>3</label>
    </ligand>
</feature>
<evidence type="ECO:0000256" key="3">
    <source>
        <dbReference type="ARBA" id="ARBA00022448"/>
    </source>
</evidence>
<keyword evidence="8 12" id="KW-0249">Electron transport</keyword>
<evidence type="ECO:0000256" key="12">
    <source>
        <dbReference type="PIRNR" id="PIRNR000013"/>
    </source>
</evidence>
<dbReference type="Proteomes" id="UP000240535">
    <property type="component" value="Unassembled WGS sequence"/>
</dbReference>
<evidence type="ECO:0000313" key="17">
    <source>
        <dbReference type="EMBL" id="PSM51791.1"/>
    </source>
</evidence>
<keyword evidence="5 12" id="KW-0349">Heme</keyword>
<dbReference type="SUPFAM" id="SSF48695">
    <property type="entry name" value="Multiheme cytochromes"/>
    <property type="match status" value="1"/>
</dbReference>
<feature type="domain" description="NapC/NirT cytochrome c N-terminal" evidence="16">
    <location>
        <begin position="4"/>
        <end position="168"/>
    </location>
</feature>
<keyword evidence="11" id="KW-0472">Membrane</keyword>
<feature type="binding site" description="covalent" evidence="13">
    <location>
        <position position="160"/>
    </location>
    <ligand>
        <name>heme</name>
        <dbReference type="ChEBI" id="CHEBI:30413"/>
        <label>4</label>
    </ligand>
</feature>
<evidence type="ECO:0000256" key="8">
    <source>
        <dbReference type="ARBA" id="ARBA00022982"/>
    </source>
</evidence>
<dbReference type="GO" id="GO:0019333">
    <property type="term" value="P:denitrification pathway"/>
    <property type="evidence" value="ECO:0007669"/>
    <property type="project" value="InterPro"/>
</dbReference>
<dbReference type="InterPro" id="IPR051174">
    <property type="entry name" value="Cytochrome_c-type_ET"/>
</dbReference>
<dbReference type="EMBL" id="PDHH01000005">
    <property type="protein sequence ID" value="PSM51791.1"/>
    <property type="molecule type" value="Genomic_DNA"/>
</dbReference>
<reference evidence="18" key="1">
    <citation type="submission" date="2017-10" db="EMBL/GenBank/DDBJ databases">
        <title>Campylobacter species from seals.</title>
        <authorList>
            <person name="Gilbert M.J."/>
            <person name="Zomer A.L."/>
            <person name="Timmerman A.J."/>
            <person name="Duim B."/>
            <person name="Wagenaar J.A."/>
        </authorList>
    </citation>
    <scope>NUCLEOTIDE SEQUENCE [LARGE SCALE GENOMIC DNA]</scope>
    <source>
        <strain evidence="18">17S00004-5</strain>
    </source>
</reference>
<feature type="chain" id="PRO_5015453065" description="Cytochrome c-type protein" evidence="15">
    <location>
        <begin position="25"/>
        <end position="185"/>
    </location>
</feature>
<feature type="binding site" description="covalent" evidence="13">
    <location>
        <position position="66"/>
    </location>
    <ligand>
        <name>heme</name>
        <dbReference type="ChEBI" id="CHEBI:30413"/>
        <label>2</label>
    </ligand>
</feature>
<dbReference type="OrthoDB" id="9782159at2"/>
<dbReference type="PIRSF" id="PIRSF000013">
    <property type="entry name" value="4_hem_cytochrm_NapC"/>
    <property type="match status" value="1"/>
</dbReference>
<feature type="binding site" description="axial binding residue" evidence="14">
    <location>
        <position position="90"/>
    </location>
    <ligand>
        <name>heme</name>
        <dbReference type="ChEBI" id="CHEBI:30413"/>
        <label>1</label>
    </ligand>
    <ligandPart>
        <name>Fe</name>
        <dbReference type="ChEBI" id="CHEBI:18248"/>
    </ligandPart>
</feature>
<gene>
    <name evidence="17" type="ORF">CQ405_06595</name>
</gene>
<proteinExistence type="inferred from homology"/>
<organism evidence="17 18">
    <name type="scientific">Campylobacter blaseri</name>
    <dbReference type="NCBI Taxonomy" id="2042961"/>
    <lineage>
        <taxon>Bacteria</taxon>
        <taxon>Pseudomonadati</taxon>
        <taxon>Campylobacterota</taxon>
        <taxon>Epsilonproteobacteria</taxon>
        <taxon>Campylobacterales</taxon>
        <taxon>Campylobacteraceae</taxon>
        <taxon>Campylobacter</taxon>
    </lineage>
</organism>
<feature type="binding site" description="axial binding residue" evidence="14">
    <location>
        <position position="42"/>
    </location>
    <ligand>
        <name>heme</name>
        <dbReference type="ChEBI" id="CHEBI:30413"/>
        <label>1</label>
    </ligand>
    <ligandPart>
        <name>Fe</name>
        <dbReference type="ChEBI" id="CHEBI:18248"/>
    </ligandPart>
</feature>
<keyword evidence="6" id="KW-0812">Transmembrane</keyword>
<feature type="binding site" evidence="13">
    <location>
        <position position="83"/>
    </location>
    <ligand>
        <name>a menaquinol</name>
        <dbReference type="ChEBI" id="CHEBI:18151"/>
    </ligand>
</feature>
<protein>
    <recommendedName>
        <fullName evidence="12">Cytochrome c-type protein</fullName>
    </recommendedName>
</protein>
<dbReference type="InterPro" id="IPR005126">
    <property type="entry name" value="NapC/NirT_cyt_c_N"/>
</dbReference>
<dbReference type="AlphaFoldDB" id="A0A2P8QZW2"/>
<evidence type="ECO:0000256" key="4">
    <source>
        <dbReference type="ARBA" id="ARBA00022475"/>
    </source>
</evidence>
<evidence type="ECO:0000256" key="15">
    <source>
        <dbReference type="SAM" id="SignalP"/>
    </source>
</evidence>
<keyword evidence="15" id="KW-0732">Signal</keyword>
<feature type="binding site" description="covalent" evidence="13">
    <location>
        <position position="69"/>
    </location>
    <ligand>
        <name>heme</name>
        <dbReference type="ChEBI" id="CHEBI:30413"/>
        <label>2</label>
    </ligand>
</feature>
<keyword evidence="3 12" id="KW-0813">Transport</keyword>